<sequence length="270" mass="29446">MVSPRFLPILAPTEPRHITVKSVKVKLRPSNPSASRNTGTTLSKSQSLVIHSFVLLAQVPGPARTLSRQSTIPPHPHMQSPNTPQRNLSYKLPSLVEYNWQGWQATCTSAAVVTSLLAGVAASLLSVINDVVSDVDFKQTANPHSLTALQVMSFGAIIFNASATITSLLLIDELGDLPDIASADRGKDQAGFIEESRDLLVYYGMKKTWTRTRWHWIISLILGAWCLFAQVVVFVCISQTTAVKVIVTVAAVFAVLPMCRLLPNFLKVDG</sequence>
<feature type="region of interest" description="Disordered" evidence="1">
    <location>
        <begin position="65"/>
        <end position="84"/>
    </location>
</feature>
<feature type="transmembrane region" description="Helical" evidence="2">
    <location>
        <begin position="110"/>
        <end position="128"/>
    </location>
</feature>
<gene>
    <name evidence="3" type="ORF">ARMSODRAFT_1079830</name>
</gene>
<proteinExistence type="predicted"/>
<keyword evidence="2" id="KW-0472">Membrane</keyword>
<dbReference type="AlphaFoldDB" id="A0A2H3C170"/>
<evidence type="ECO:0000256" key="2">
    <source>
        <dbReference type="SAM" id="Phobius"/>
    </source>
</evidence>
<dbReference type="Proteomes" id="UP000218334">
    <property type="component" value="Unassembled WGS sequence"/>
</dbReference>
<reference evidence="4" key="1">
    <citation type="journal article" date="2017" name="Nat. Ecol. Evol.">
        <title>Genome expansion and lineage-specific genetic innovations in the forest pathogenic fungi Armillaria.</title>
        <authorList>
            <person name="Sipos G."/>
            <person name="Prasanna A.N."/>
            <person name="Walter M.C."/>
            <person name="O'Connor E."/>
            <person name="Balint B."/>
            <person name="Krizsan K."/>
            <person name="Kiss B."/>
            <person name="Hess J."/>
            <person name="Varga T."/>
            <person name="Slot J."/>
            <person name="Riley R."/>
            <person name="Boka B."/>
            <person name="Rigling D."/>
            <person name="Barry K."/>
            <person name="Lee J."/>
            <person name="Mihaltcheva S."/>
            <person name="LaButti K."/>
            <person name="Lipzen A."/>
            <person name="Waldron R."/>
            <person name="Moloney N.M."/>
            <person name="Sperisen C."/>
            <person name="Kredics L."/>
            <person name="Vagvoelgyi C."/>
            <person name="Patrignani A."/>
            <person name="Fitzpatrick D."/>
            <person name="Nagy I."/>
            <person name="Doyle S."/>
            <person name="Anderson J.B."/>
            <person name="Grigoriev I.V."/>
            <person name="Gueldener U."/>
            <person name="Muensterkoetter M."/>
            <person name="Nagy L.G."/>
        </authorList>
    </citation>
    <scope>NUCLEOTIDE SEQUENCE [LARGE SCALE GENOMIC DNA]</scope>
    <source>
        <strain evidence="4">28-4</strain>
    </source>
</reference>
<keyword evidence="2" id="KW-0812">Transmembrane</keyword>
<keyword evidence="2" id="KW-1133">Transmembrane helix</keyword>
<feature type="transmembrane region" description="Helical" evidence="2">
    <location>
        <begin position="241"/>
        <end position="262"/>
    </location>
</feature>
<evidence type="ECO:0000313" key="3">
    <source>
        <dbReference type="EMBL" id="PBK75620.1"/>
    </source>
</evidence>
<evidence type="ECO:0000256" key="1">
    <source>
        <dbReference type="SAM" id="MobiDB-lite"/>
    </source>
</evidence>
<evidence type="ECO:0008006" key="5">
    <source>
        <dbReference type="Google" id="ProtNLM"/>
    </source>
</evidence>
<accession>A0A2H3C170</accession>
<organism evidence="3 4">
    <name type="scientific">Armillaria solidipes</name>
    <dbReference type="NCBI Taxonomy" id="1076256"/>
    <lineage>
        <taxon>Eukaryota</taxon>
        <taxon>Fungi</taxon>
        <taxon>Dikarya</taxon>
        <taxon>Basidiomycota</taxon>
        <taxon>Agaricomycotina</taxon>
        <taxon>Agaricomycetes</taxon>
        <taxon>Agaricomycetidae</taxon>
        <taxon>Agaricales</taxon>
        <taxon>Marasmiineae</taxon>
        <taxon>Physalacriaceae</taxon>
        <taxon>Armillaria</taxon>
    </lineage>
</organism>
<dbReference type="EMBL" id="KZ293417">
    <property type="protein sequence ID" value="PBK75620.1"/>
    <property type="molecule type" value="Genomic_DNA"/>
</dbReference>
<name>A0A2H3C170_9AGAR</name>
<evidence type="ECO:0000313" key="4">
    <source>
        <dbReference type="Proteomes" id="UP000218334"/>
    </source>
</evidence>
<keyword evidence="4" id="KW-1185">Reference proteome</keyword>
<protein>
    <recommendedName>
        <fullName evidence="5">Transmembrane protein</fullName>
    </recommendedName>
</protein>
<feature type="transmembrane region" description="Helical" evidence="2">
    <location>
        <begin position="214"/>
        <end position="235"/>
    </location>
</feature>
<feature type="transmembrane region" description="Helical" evidence="2">
    <location>
        <begin position="148"/>
        <end position="171"/>
    </location>
</feature>